<dbReference type="PANTHER" id="PTHR21064">
    <property type="entry name" value="AMINOGLYCOSIDE PHOSPHOTRANSFERASE DOMAIN-CONTAINING PROTEIN-RELATED"/>
    <property type="match status" value="1"/>
</dbReference>
<dbReference type="AlphaFoldDB" id="A0A368W0D3"/>
<dbReference type="Gene3D" id="3.90.1200.10">
    <property type="match status" value="1"/>
</dbReference>
<keyword evidence="3" id="KW-0418">Kinase</keyword>
<dbReference type="InterPro" id="IPR002575">
    <property type="entry name" value="Aminoglycoside_PTrfase"/>
</dbReference>
<proteinExistence type="inferred from homology"/>
<keyword evidence="3" id="KW-0808">Transferase</keyword>
<sequence length="347" mass="40375">MEQEVEQLFGEDILREAAARFGLKANAWNKLGDFENYVYEADKEGAEVILRLTHSSHRTLDEVRAELDWIAYLSASGLEQEISGPIPSLQSLLAERIDAGESYFIACLFRKAPGHRPDSKDPSIWNADLYREWGAVTGRMHRVTQGYRPTVPDFPRRPEWDQDELIMRAHQYIPEEEEPLVRERLEDVLTHLKRLPMPADGYGLIHSDIHAGNFFTDQGRITVFDFDDAAYNWFVHDLAIPLYYTVSRGTPEAYNGDRESFARDFFLAFWEGYTSEYQLSPEWLEELPVFLKMRDLTLYLVIHKKMDVTALPDSLRSWFAEIRERVLAGRSLVELDFWSLVHHPDCR</sequence>
<name>A0A368W0D3_9BACL</name>
<evidence type="ECO:0000313" key="3">
    <source>
        <dbReference type="EMBL" id="RCW47920.1"/>
    </source>
</evidence>
<dbReference type="PANTHER" id="PTHR21064:SF6">
    <property type="entry name" value="AMINOGLYCOSIDE PHOSPHOTRANSFERASE DOMAIN-CONTAINING PROTEIN"/>
    <property type="match status" value="1"/>
</dbReference>
<dbReference type="GO" id="GO:0009088">
    <property type="term" value="P:threonine biosynthetic process"/>
    <property type="evidence" value="ECO:0007669"/>
    <property type="project" value="TreeGrafter"/>
</dbReference>
<accession>A0A368W0D3</accession>
<dbReference type="SUPFAM" id="SSF56112">
    <property type="entry name" value="Protein kinase-like (PK-like)"/>
    <property type="match status" value="1"/>
</dbReference>
<organism evidence="3 4">
    <name type="scientific">Paenibacillus prosopidis</name>
    <dbReference type="NCBI Taxonomy" id="630520"/>
    <lineage>
        <taxon>Bacteria</taxon>
        <taxon>Bacillati</taxon>
        <taxon>Bacillota</taxon>
        <taxon>Bacilli</taxon>
        <taxon>Bacillales</taxon>
        <taxon>Paenibacillaceae</taxon>
        <taxon>Paenibacillus</taxon>
    </lineage>
</organism>
<evidence type="ECO:0000313" key="4">
    <source>
        <dbReference type="Proteomes" id="UP000252415"/>
    </source>
</evidence>
<comment type="caution">
    <text evidence="3">The sequence shown here is derived from an EMBL/GenBank/DDBJ whole genome shotgun (WGS) entry which is preliminary data.</text>
</comment>
<dbReference type="Pfam" id="PF01636">
    <property type="entry name" value="APH"/>
    <property type="match status" value="1"/>
</dbReference>
<feature type="domain" description="Aminoglycoside phosphotransferase" evidence="2">
    <location>
        <begin position="32"/>
        <end position="254"/>
    </location>
</feature>
<dbReference type="RefSeq" id="WP_114380324.1">
    <property type="nucleotide sequence ID" value="NZ_QPJD01000007.1"/>
</dbReference>
<dbReference type="OrthoDB" id="4030632at2"/>
<dbReference type="GO" id="GO:0004413">
    <property type="term" value="F:homoserine kinase activity"/>
    <property type="evidence" value="ECO:0007669"/>
    <property type="project" value="TreeGrafter"/>
</dbReference>
<gene>
    <name evidence="3" type="ORF">DFP97_107122</name>
</gene>
<reference evidence="3 4" key="1">
    <citation type="submission" date="2018-07" db="EMBL/GenBank/DDBJ databases">
        <title>Genomic Encyclopedia of Type Strains, Phase III (KMG-III): the genomes of soil and plant-associated and newly described type strains.</title>
        <authorList>
            <person name="Whitman W."/>
        </authorList>
    </citation>
    <scope>NUCLEOTIDE SEQUENCE [LARGE SCALE GENOMIC DNA]</scope>
    <source>
        <strain evidence="3 4">CECT 7506</strain>
    </source>
</reference>
<keyword evidence="4" id="KW-1185">Reference proteome</keyword>
<comment type="similarity">
    <text evidence="1">Belongs to the pseudomonas-type ThrB family.</text>
</comment>
<dbReference type="Proteomes" id="UP000252415">
    <property type="component" value="Unassembled WGS sequence"/>
</dbReference>
<evidence type="ECO:0000259" key="2">
    <source>
        <dbReference type="Pfam" id="PF01636"/>
    </source>
</evidence>
<dbReference type="EMBL" id="QPJD01000007">
    <property type="protein sequence ID" value="RCW47920.1"/>
    <property type="molecule type" value="Genomic_DNA"/>
</dbReference>
<protein>
    <submittedName>
        <fullName evidence="3">Ser/Thr protein kinase RdoA (MazF antagonist)</fullName>
    </submittedName>
</protein>
<dbReference type="InterPro" id="IPR011009">
    <property type="entry name" value="Kinase-like_dom_sf"/>
</dbReference>
<dbReference type="InterPro" id="IPR050249">
    <property type="entry name" value="Pseudomonas-type_ThrB"/>
</dbReference>
<evidence type="ECO:0000256" key="1">
    <source>
        <dbReference type="ARBA" id="ARBA00038240"/>
    </source>
</evidence>